<evidence type="ECO:0000313" key="3">
    <source>
        <dbReference type="Proteomes" id="UP001063166"/>
    </source>
</evidence>
<proteinExistence type="predicted"/>
<dbReference type="InterPro" id="IPR000210">
    <property type="entry name" value="BTB/POZ_dom"/>
</dbReference>
<dbReference type="SMART" id="SM00225">
    <property type="entry name" value="BTB"/>
    <property type="match status" value="1"/>
</dbReference>
<protein>
    <recommendedName>
        <fullName evidence="1">BTB domain-containing protein</fullName>
    </recommendedName>
</protein>
<name>A0A9P3PN99_LYOSH</name>
<dbReference type="OrthoDB" id="3218112at2759"/>
<comment type="caution">
    <text evidence="2">The sequence shown here is derived from an EMBL/GenBank/DDBJ whole genome shotgun (WGS) entry which is preliminary data.</text>
</comment>
<reference evidence="2" key="1">
    <citation type="submission" date="2022-07" db="EMBL/GenBank/DDBJ databases">
        <title>The genome of Lyophyllum shimeji provides insight into the initial evolution of ectomycorrhizal fungal genome.</title>
        <authorList>
            <person name="Kobayashi Y."/>
            <person name="Shibata T."/>
            <person name="Hirakawa H."/>
            <person name="Shigenobu S."/>
            <person name="Nishiyama T."/>
            <person name="Yamada A."/>
            <person name="Hasebe M."/>
            <person name="Kawaguchi M."/>
        </authorList>
    </citation>
    <scope>NUCLEOTIDE SEQUENCE</scope>
    <source>
        <strain evidence="2">AT787</strain>
    </source>
</reference>
<dbReference type="CDD" id="cd18186">
    <property type="entry name" value="BTB_POZ_ZBTB_KLHL-like"/>
    <property type="match status" value="1"/>
</dbReference>
<dbReference type="SUPFAM" id="SSF54695">
    <property type="entry name" value="POZ domain"/>
    <property type="match status" value="1"/>
</dbReference>
<dbReference type="Gene3D" id="3.30.710.10">
    <property type="entry name" value="Potassium Channel Kv1.1, Chain A"/>
    <property type="match status" value="1"/>
</dbReference>
<dbReference type="Pfam" id="PF00651">
    <property type="entry name" value="BTB"/>
    <property type="match status" value="1"/>
</dbReference>
<feature type="domain" description="BTB" evidence="1">
    <location>
        <begin position="23"/>
        <end position="87"/>
    </location>
</feature>
<dbReference type="InterPro" id="IPR011333">
    <property type="entry name" value="SKP1/BTB/POZ_sf"/>
</dbReference>
<sequence>MMSTPPLSPREPQRSPEFWFSDGSIVIIVEDTAFRIHKSILSQHSDVFADLFQVPQPPTGIESMDGVEIARLSDNLSDFTDVMRSLYEPFHFDKLSADADLATLIQFVSGILRISTKYNILPLRTKCINVLRTKFPSSLAACDQLLSSGYKYVASTIVRAIPLARETNIPEILPWAFYISTNISNDALLEDPVLSWKDKAICLVGKNQLWEMQKSVTHKFLFEFTKAQTCQYSCQSRLPPLMSWRRTEELRCSPHPLNQFEDWESLKVCVKCLDQTQVQHQRGREKVWKMLPTIFQLGTWEDIHKEQNR</sequence>
<accession>A0A9P3PN99</accession>
<organism evidence="2 3">
    <name type="scientific">Lyophyllum shimeji</name>
    <name type="common">Hon-shimeji</name>
    <name type="synonym">Tricholoma shimeji</name>
    <dbReference type="NCBI Taxonomy" id="47721"/>
    <lineage>
        <taxon>Eukaryota</taxon>
        <taxon>Fungi</taxon>
        <taxon>Dikarya</taxon>
        <taxon>Basidiomycota</taxon>
        <taxon>Agaricomycotina</taxon>
        <taxon>Agaricomycetes</taxon>
        <taxon>Agaricomycetidae</taxon>
        <taxon>Agaricales</taxon>
        <taxon>Tricholomatineae</taxon>
        <taxon>Lyophyllaceae</taxon>
        <taxon>Lyophyllum</taxon>
    </lineage>
</organism>
<dbReference type="AlphaFoldDB" id="A0A9P3PN99"/>
<dbReference type="EMBL" id="BRPK01000007">
    <property type="protein sequence ID" value="GLB39532.1"/>
    <property type="molecule type" value="Genomic_DNA"/>
</dbReference>
<dbReference type="Proteomes" id="UP001063166">
    <property type="component" value="Unassembled WGS sequence"/>
</dbReference>
<evidence type="ECO:0000313" key="2">
    <source>
        <dbReference type="EMBL" id="GLB39532.1"/>
    </source>
</evidence>
<evidence type="ECO:0000259" key="1">
    <source>
        <dbReference type="PROSITE" id="PS50097"/>
    </source>
</evidence>
<gene>
    <name evidence="2" type="ORF">LshimejAT787_0700420</name>
</gene>
<keyword evidence="3" id="KW-1185">Reference proteome</keyword>
<dbReference type="PROSITE" id="PS50097">
    <property type="entry name" value="BTB"/>
    <property type="match status" value="1"/>
</dbReference>